<dbReference type="PANTHER" id="PTHR43669:SF3">
    <property type="entry name" value="ALCOHOL DEHYDROGENASE, PUTATIVE (AFU_ORTHOLOGUE AFUA_3G03445)-RELATED"/>
    <property type="match status" value="1"/>
</dbReference>
<dbReference type="InterPro" id="IPR003560">
    <property type="entry name" value="DHB_DH"/>
</dbReference>
<keyword evidence="4" id="KW-1185">Reference proteome</keyword>
<evidence type="ECO:0000256" key="1">
    <source>
        <dbReference type="ARBA" id="ARBA00006484"/>
    </source>
</evidence>
<comment type="similarity">
    <text evidence="1">Belongs to the short-chain dehydrogenases/reductases (SDR) family.</text>
</comment>
<dbReference type="SUPFAM" id="SSF51735">
    <property type="entry name" value="NAD(P)-binding Rossmann-fold domains"/>
    <property type="match status" value="1"/>
</dbReference>
<evidence type="ECO:0000313" key="3">
    <source>
        <dbReference type="EMBL" id="KBZ63543.1"/>
    </source>
</evidence>
<dbReference type="GO" id="GO:0019290">
    <property type="term" value="P:siderophore biosynthetic process"/>
    <property type="evidence" value="ECO:0007669"/>
    <property type="project" value="InterPro"/>
</dbReference>
<dbReference type="InterPro" id="IPR036291">
    <property type="entry name" value="NAD(P)-bd_dom_sf"/>
</dbReference>
<dbReference type="PRINTS" id="PR01397">
    <property type="entry name" value="DHBDHDRGNASE"/>
</dbReference>
<evidence type="ECO:0000313" key="4">
    <source>
        <dbReference type="Proteomes" id="UP000025947"/>
    </source>
</evidence>
<keyword evidence="2" id="KW-0560">Oxidoreductase</keyword>
<dbReference type="InterPro" id="IPR002347">
    <property type="entry name" value="SDR_fam"/>
</dbReference>
<organism evidence="3 4">
    <name type="scientific">Mycobacterium [tuberculosis] TKK-01-0051</name>
    <dbReference type="NCBI Taxonomy" id="1324261"/>
    <lineage>
        <taxon>Bacteria</taxon>
        <taxon>Bacillati</taxon>
        <taxon>Actinomycetota</taxon>
        <taxon>Actinomycetes</taxon>
        <taxon>Mycobacteriales</taxon>
        <taxon>Mycobacteriaceae</taxon>
        <taxon>Mycobacterium</taxon>
        <taxon>Mycobacterium avium complex (MAC)</taxon>
    </lineage>
</organism>
<dbReference type="PANTHER" id="PTHR43669">
    <property type="entry name" value="5-KETO-D-GLUCONATE 5-REDUCTASE"/>
    <property type="match status" value="1"/>
</dbReference>
<dbReference type="EMBL" id="JLXW01000006">
    <property type="protein sequence ID" value="KBZ63543.1"/>
    <property type="molecule type" value="Genomic_DNA"/>
</dbReference>
<sequence length="98" mass="9685">MVNPERARSRTFVVTGAASGIGLATARRLLAEGGTVIGADLAAPPDDLGPGFTFVPADVTDEAAIAAVLAAVPGRLDGLFHAAGVAGGGPVHLLDRAE</sequence>
<dbReference type="Pfam" id="PF00106">
    <property type="entry name" value="adh_short"/>
    <property type="match status" value="1"/>
</dbReference>
<dbReference type="HOGENOM" id="CLU_2330769_0_0_11"/>
<dbReference type="PATRIC" id="fig|1324261.3.peg.2269"/>
<protein>
    <submittedName>
        <fullName evidence="3">Uncharacterized protein</fullName>
    </submittedName>
</protein>
<accession>A0A051U3P7</accession>
<comment type="caution">
    <text evidence="3">The sequence shown here is derived from an EMBL/GenBank/DDBJ whole genome shotgun (WGS) entry which is preliminary data.</text>
</comment>
<dbReference type="Gene3D" id="3.40.50.720">
    <property type="entry name" value="NAD(P)-binding Rossmann-like Domain"/>
    <property type="match status" value="1"/>
</dbReference>
<dbReference type="GO" id="GO:0008667">
    <property type="term" value="F:2,3-dihydro-2,3-dihydroxybenzoate dehydrogenase activity"/>
    <property type="evidence" value="ECO:0007669"/>
    <property type="project" value="InterPro"/>
</dbReference>
<proteinExistence type="inferred from homology"/>
<evidence type="ECO:0000256" key="2">
    <source>
        <dbReference type="ARBA" id="ARBA00023002"/>
    </source>
</evidence>
<gene>
    <name evidence="3" type="ORF">K875_02253</name>
</gene>
<dbReference type="AlphaFoldDB" id="A0A051U3P7"/>
<name>A0A051U3P7_9MYCO</name>
<dbReference type="Proteomes" id="UP000025947">
    <property type="component" value="Unassembled WGS sequence"/>
</dbReference>
<dbReference type="CDD" id="cd05233">
    <property type="entry name" value="SDR_c"/>
    <property type="match status" value="1"/>
</dbReference>
<reference evidence="3 4" key="1">
    <citation type="submission" date="2014-04" db="EMBL/GenBank/DDBJ databases">
        <title>The Genome Sequence of Mycobacterium tuberculosis TKK-01-0051.</title>
        <authorList>
            <consortium name="The Broad Institute Genomics Platform"/>
            <consortium name="The Broad Institute Genome Sequencing Center for Infectious Disease"/>
            <person name="Earl A.M."/>
            <person name="Cohen K."/>
            <person name="Pym A."/>
            <person name="Bishai W."/>
            <person name="Maharaj K."/>
            <person name="Desjardins C."/>
            <person name="Abeel T."/>
            <person name="Young S."/>
            <person name="Zeng Q."/>
            <person name="Gargeya S."/>
            <person name="Abouelleil A."/>
            <person name="Alvarado L."/>
            <person name="Chapman S.B."/>
            <person name="Gainer-Dewar J."/>
            <person name="Goldberg J."/>
            <person name="Griggs A."/>
            <person name="Gujja S."/>
            <person name="Hansen M."/>
            <person name="Howarth C."/>
            <person name="Imamovic A."/>
            <person name="Larimer J."/>
            <person name="Murphy C."/>
            <person name="Naylor J."/>
            <person name="Pearson M."/>
            <person name="Poon T.W."/>
            <person name="Priest M."/>
            <person name="Roberts A."/>
            <person name="Saif S."/>
            <person name="Shea T."/>
            <person name="Sykes S."/>
            <person name="Wortman J."/>
            <person name="Nusbaum C."/>
            <person name="Birren B."/>
        </authorList>
    </citation>
    <scope>NUCLEOTIDE SEQUENCE [LARGE SCALE GENOMIC DNA]</scope>
    <source>
        <strain evidence="3 4">TKK-01-0051</strain>
    </source>
</reference>